<keyword evidence="1" id="KW-0812">Transmembrane</keyword>
<comment type="caution">
    <text evidence="2">The sequence shown here is derived from an EMBL/GenBank/DDBJ whole genome shotgun (WGS) entry which is preliminary data.</text>
</comment>
<keyword evidence="3" id="KW-1185">Reference proteome</keyword>
<feature type="transmembrane region" description="Helical" evidence="1">
    <location>
        <begin position="104"/>
        <end position="123"/>
    </location>
</feature>
<proteinExistence type="predicted"/>
<feature type="transmembrane region" description="Helical" evidence="1">
    <location>
        <begin position="6"/>
        <end position="26"/>
    </location>
</feature>
<dbReference type="EMBL" id="JADOGI010000102">
    <property type="protein sequence ID" value="MBF8189813.1"/>
    <property type="molecule type" value="Genomic_DNA"/>
</dbReference>
<evidence type="ECO:0000256" key="1">
    <source>
        <dbReference type="SAM" id="Phobius"/>
    </source>
</evidence>
<reference evidence="2" key="1">
    <citation type="submission" date="2020-11" db="EMBL/GenBank/DDBJ databases">
        <title>Whole-genome analyses of Nonomuraea sp. K274.</title>
        <authorList>
            <person name="Veyisoglu A."/>
        </authorList>
    </citation>
    <scope>NUCLEOTIDE SEQUENCE</scope>
    <source>
        <strain evidence="2">K274</strain>
    </source>
</reference>
<dbReference type="Proteomes" id="UP000605361">
    <property type="component" value="Unassembled WGS sequence"/>
</dbReference>
<dbReference type="InterPro" id="IPR025363">
    <property type="entry name" value="DUF4267"/>
</dbReference>
<keyword evidence="1" id="KW-0472">Membrane</keyword>
<dbReference type="Pfam" id="PF14087">
    <property type="entry name" value="DUF4267"/>
    <property type="match status" value="1"/>
</dbReference>
<organism evidence="2 3">
    <name type="scientific">Nonomuraea cypriaca</name>
    <dbReference type="NCBI Taxonomy" id="1187855"/>
    <lineage>
        <taxon>Bacteria</taxon>
        <taxon>Bacillati</taxon>
        <taxon>Actinomycetota</taxon>
        <taxon>Actinomycetes</taxon>
        <taxon>Streptosporangiales</taxon>
        <taxon>Streptosporangiaceae</taxon>
        <taxon>Nonomuraea</taxon>
    </lineage>
</organism>
<accession>A0A931AFY9</accession>
<evidence type="ECO:0000313" key="2">
    <source>
        <dbReference type="EMBL" id="MBF8189813.1"/>
    </source>
</evidence>
<name>A0A931AFY9_9ACTN</name>
<evidence type="ECO:0000313" key="3">
    <source>
        <dbReference type="Proteomes" id="UP000605361"/>
    </source>
</evidence>
<dbReference type="RefSeq" id="WP_195898745.1">
    <property type="nucleotide sequence ID" value="NZ_JADOGI010000102.1"/>
</dbReference>
<gene>
    <name evidence="2" type="ORF">ITP53_29610</name>
</gene>
<dbReference type="AlphaFoldDB" id="A0A931AFY9"/>
<sequence>MLTTIAYGLAIVLNVFVVYIGARFLLAPHASAAGYGVPAKKDGDAAPYLTVKGIRDLSYGILGLALVAFADARAVAWFMLVVALNPLVDTAIVLRHGGTKATAFGVHFATAVVVLINAALLFAV</sequence>
<feature type="transmembrane region" description="Helical" evidence="1">
    <location>
        <begin position="59"/>
        <end position="84"/>
    </location>
</feature>
<keyword evidence="1" id="KW-1133">Transmembrane helix</keyword>
<protein>
    <submittedName>
        <fullName evidence="2">DUF4267 domain-containing protein</fullName>
    </submittedName>
</protein>